<dbReference type="EMBL" id="CP036276">
    <property type="protein sequence ID" value="QDU46090.1"/>
    <property type="molecule type" value="Genomic_DNA"/>
</dbReference>
<organism evidence="1 2">
    <name type="scientific">Symmachiella dynata</name>
    <dbReference type="NCBI Taxonomy" id="2527995"/>
    <lineage>
        <taxon>Bacteria</taxon>
        <taxon>Pseudomonadati</taxon>
        <taxon>Planctomycetota</taxon>
        <taxon>Planctomycetia</taxon>
        <taxon>Planctomycetales</taxon>
        <taxon>Planctomycetaceae</taxon>
        <taxon>Symmachiella</taxon>
    </lineage>
</organism>
<sequence length="83" mass="9504">MSATQTADEILDRTFLEIRARVLEVAAALDRIERADDDNHAAADPRVQNLRRAIEVLNTEGFDRAERVQMIFSDEYQPGWNSK</sequence>
<dbReference type="OrthoDB" id="287432at2"/>
<reference evidence="1 2" key="1">
    <citation type="submission" date="2019-02" db="EMBL/GenBank/DDBJ databases">
        <title>Deep-cultivation of Planctomycetes and their phenomic and genomic characterization uncovers novel biology.</title>
        <authorList>
            <person name="Wiegand S."/>
            <person name="Jogler M."/>
            <person name="Boedeker C."/>
            <person name="Pinto D."/>
            <person name="Vollmers J."/>
            <person name="Rivas-Marin E."/>
            <person name="Kohn T."/>
            <person name="Peeters S.H."/>
            <person name="Heuer A."/>
            <person name="Rast P."/>
            <person name="Oberbeckmann S."/>
            <person name="Bunk B."/>
            <person name="Jeske O."/>
            <person name="Meyerdierks A."/>
            <person name="Storesund J.E."/>
            <person name="Kallscheuer N."/>
            <person name="Luecker S."/>
            <person name="Lage O.M."/>
            <person name="Pohl T."/>
            <person name="Merkel B.J."/>
            <person name="Hornburger P."/>
            <person name="Mueller R.-W."/>
            <person name="Bruemmer F."/>
            <person name="Labrenz M."/>
            <person name="Spormann A.M."/>
            <person name="Op den Camp H."/>
            <person name="Overmann J."/>
            <person name="Amann R."/>
            <person name="Jetten M.S.M."/>
            <person name="Mascher T."/>
            <person name="Medema M.H."/>
            <person name="Devos D.P."/>
            <person name="Kaster A.-K."/>
            <person name="Ovreas L."/>
            <person name="Rohde M."/>
            <person name="Galperin M.Y."/>
            <person name="Jogler C."/>
        </authorList>
    </citation>
    <scope>NUCLEOTIDE SEQUENCE [LARGE SCALE GENOMIC DNA]</scope>
    <source>
        <strain evidence="1 2">Mal52</strain>
    </source>
</reference>
<dbReference type="RefSeq" id="WP_145378614.1">
    <property type="nucleotide sequence ID" value="NZ_CAXBED010000041.1"/>
</dbReference>
<protein>
    <submittedName>
        <fullName evidence="1">Uncharacterized protein</fullName>
    </submittedName>
</protein>
<accession>A0A517ZUF8</accession>
<name>A0A517ZUF8_9PLAN</name>
<evidence type="ECO:0000313" key="1">
    <source>
        <dbReference type="EMBL" id="QDU46090.1"/>
    </source>
</evidence>
<evidence type="ECO:0000313" key="2">
    <source>
        <dbReference type="Proteomes" id="UP000319383"/>
    </source>
</evidence>
<gene>
    <name evidence="1" type="ORF">Mal52_45870</name>
</gene>
<dbReference type="AlphaFoldDB" id="A0A517ZUF8"/>
<proteinExistence type="predicted"/>
<dbReference type="Proteomes" id="UP000319383">
    <property type="component" value="Chromosome"/>
</dbReference>
<dbReference type="KEGG" id="sdyn:Mal52_45870"/>
<keyword evidence="2" id="KW-1185">Reference proteome</keyword>